<comment type="caution">
    <text evidence="1">The sequence shown here is derived from an EMBL/GenBank/DDBJ whole genome shotgun (WGS) entry which is preliminary data.</text>
</comment>
<dbReference type="Proteomes" id="UP001152795">
    <property type="component" value="Unassembled WGS sequence"/>
</dbReference>
<proteinExistence type="predicted"/>
<accession>A0A6S7GLW8</accession>
<organism evidence="1 2">
    <name type="scientific">Paramuricea clavata</name>
    <name type="common">Red gorgonian</name>
    <name type="synonym">Violescent sea-whip</name>
    <dbReference type="NCBI Taxonomy" id="317549"/>
    <lineage>
        <taxon>Eukaryota</taxon>
        <taxon>Metazoa</taxon>
        <taxon>Cnidaria</taxon>
        <taxon>Anthozoa</taxon>
        <taxon>Octocorallia</taxon>
        <taxon>Malacalcyonacea</taxon>
        <taxon>Plexauridae</taxon>
        <taxon>Paramuricea</taxon>
    </lineage>
</organism>
<protein>
    <submittedName>
        <fullName evidence="1">Uncharacterized protein</fullName>
    </submittedName>
</protein>
<keyword evidence="2" id="KW-1185">Reference proteome</keyword>
<gene>
    <name evidence="1" type="ORF">PACLA_8A087158</name>
</gene>
<evidence type="ECO:0000313" key="2">
    <source>
        <dbReference type="Proteomes" id="UP001152795"/>
    </source>
</evidence>
<dbReference type="EMBL" id="CACRXK020002170">
    <property type="protein sequence ID" value="CAB3993028.1"/>
    <property type="molecule type" value="Genomic_DNA"/>
</dbReference>
<dbReference type="AlphaFoldDB" id="A0A6S7GLW8"/>
<sequence>MFYDEIKASKKGTRQGGILVNLSQMGNQSPQKSRLTFDDTTTGKLVVTSGRSFDNSIYIAMARAGFVCGPVDE</sequence>
<name>A0A6S7GLW8_PARCT</name>
<evidence type="ECO:0000313" key="1">
    <source>
        <dbReference type="EMBL" id="CAB3993028.1"/>
    </source>
</evidence>
<reference evidence="1" key="1">
    <citation type="submission" date="2020-04" db="EMBL/GenBank/DDBJ databases">
        <authorList>
            <person name="Alioto T."/>
            <person name="Alioto T."/>
            <person name="Gomez Garrido J."/>
        </authorList>
    </citation>
    <scope>NUCLEOTIDE SEQUENCE</scope>
    <source>
        <strain evidence="1">A484AB</strain>
    </source>
</reference>